<dbReference type="CDD" id="cd10802">
    <property type="entry name" value="YdjC_TTHB029_like"/>
    <property type="match status" value="1"/>
</dbReference>
<keyword evidence="3" id="KW-0378">Hydrolase</keyword>
<dbReference type="GO" id="GO:0005975">
    <property type="term" value="P:carbohydrate metabolic process"/>
    <property type="evidence" value="ECO:0007669"/>
    <property type="project" value="InterPro"/>
</dbReference>
<evidence type="ECO:0000313" key="7">
    <source>
        <dbReference type="EMBL" id="QHT65443.1"/>
    </source>
</evidence>
<dbReference type="PANTHER" id="PTHR31609:SF1">
    <property type="entry name" value="CARBOHYDRATE DEACETYLASE"/>
    <property type="match status" value="1"/>
</dbReference>
<evidence type="ECO:0000256" key="5">
    <source>
        <dbReference type="ARBA" id="ARBA00023277"/>
    </source>
</evidence>
<dbReference type="SUPFAM" id="SSF88713">
    <property type="entry name" value="Glycoside hydrolase/deacetylase"/>
    <property type="match status" value="1"/>
</dbReference>
<comment type="cofactor">
    <cofactor evidence="1">
        <name>Mg(2+)</name>
        <dbReference type="ChEBI" id="CHEBI:18420"/>
    </cofactor>
</comment>
<dbReference type="Pfam" id="PF04794">
    <property type="entry name" value="YdjC"/>
    <property type="match status" value="1"/>
</dbReference>
<evidence type="ECO:0000256" key="6">
    <source>
        <dbReference type="SAM" id="Phobius"/>
    </source>
</evidence>
<gene>
    <name evidence="7" type="ORF">GXP67_01510</name>
</gene>
<dbReference type="Gene3D" id="3.20.20.370">
    <property type="entry name" value="Glycoside hydrolase/deacetylase"/>
    <property type="match status" value="1"/>
</dbReference>
<evidence type="ECO:0000256" key="2">
    <source>
        <dbReference type="ARBA" id="ARBA00022723"/>
    </source>
</evidence>
<keyword evidence="8" id="KW-1185">Reference proteome</keyword>
<dbReference type="GO" id="GO:0046872">
    <property type="term" value="F:metal ion binding"/>
    <property type="evidence" value="ECO:0007669"/>
    <property type="project" value="UniProtKB-KW"/>
</dbReference>
<sequence>MKQLFTYPLQGILSAVFISLIGIGLWSYVGNKELLFTRQATGNTGIAHQQKPARLIIRGDDMGYTHSGNLAIMKAYKEGIEKSIEVIVPSPWFPEAVKMLGQIPDADVGIHLALTSEWDHVKWRPLTDCPSLRDEDGYFYPMIQKNKNYPGRALTENQWKIEDVEKEFRAQIELALKKIPRISHVSAHMGCSNISPQVKELTRKLAREYKIDIDPASLGVTSISYAGPQLTRAEKESSFINMLGQLKAGETYLFVEHPGFDDAELRAVHHIGYENVADDRQGVTDMWTSEKVKAEIKKRNIQIISYKDLLK</sequence>
<keyword evidence="2" id="KW-0479">Metal-binding</keyword>
<keyword evidence="6" id="KW-0472">Membrane</keyword>
<evidence type="ECO:0000256" key="3">
    <source>
        <dbReference type="ARBA" id="ARBA00022801"/>
    </source>
</evidence>
<keyword evidence="4" id="KW-0460">Magnesium</keyword>
<evidence type="ECO:0000256" key="4">
    <source>
        <dbReference type="ARBA" id="ARBA00022842"/>
    </source>
</evidence>
<keyword evidence="6" id="KW-0812">Transmembrane</keyword>
<keyword evidence="5" id="KW-0119">Carbohydrate metabolism</keyword>
<name>A0A6C0GC92_9BACT</name>
<dbReference type="GO" id="GO:0019213">
    <property type="term" value="F:deacetylase activity"/>
    <property type="evidence" value="ECO:0007669"/>
    <property type="project" value="TreeGrafter"/>
</dbReference>
<protein>
    <submittedName>
        <fullName evidence="7">ChbG/HpnK family deacetylase</fullName>
    </submittedName>
</protein>
<feature type="transmembrane region" description="Helical" evidence="6">
    <location>
        <begin position="12"/>
        <end position="29"/>
    </location>
</feature>
<dbReference type="InterPro" id="IPR006879">
    <property type="entry name" value="YdjC-like"/>
</dbReference>
<dbReference type="RefSeq" id="WP_162441530.1">
    <property type="nucleotide sequence ID" value="NZ_CP048222.1"/>
</dbReference>
<dbReference type="PANTHER" id="PTHR31609">
    <property type="entry name" value="YDJC DEACETYLASE FAMILY MEMBER"/>
    <property type="match status" value="1"/>
</dbReference>
<dbReference type="Proteomes" id="UP000480178">
    <property type="component" value="Chromosome"/>
</dbReference>
<dbReference type="KEGG" id="rhoz:GXP67_01510"/>
<dbReference type="AlphaFoldDB" id="A0A6C0GC92"/>
<keyword evidence="6" id="KW-1133">Transmembrane helix</keyword>
<reference evidence="7 8" key="1">
    <citation type="submission" date="2020-01" db="EMBL/GenBank/DDBJ databases">
        <authorList>
            <person name="Kim M.K."/>
        </authorList>
    </citation>
    <scope>NUCLEOTIDE SEQUENCE [LARGE SCALE GENOMIC DNA]</scope>
    <source>
        <strain evidence="7 8">172606-1</strain>
    </source>
</reference>
<proteinExistence type="predicted"/>
<evidence type="ECO:0000256" key="1">
    <source>
        <dbReference type="ARBA" id="ARBA00001946"/>
    </source>
</evidence>
<dbReference type="EMBL" id="CP048222">
    <property type="protein sequence ID" value="QHT65443.1"/>
    <property type="molecule type" value="Genomic_DNA"/>
</dbReference>
<organism evidence="7 8">
    <name type="scientific">Rhodocytophaga rosea</name>
    <dbReference type="NCBI Taxonomy" id="2704465"/>
    <lineage>
        <taxon>Bacteria</taxon>
        <taxon>Pseudomonadati</taxon>
        <taxon>Bacteroidota</taxon>
        <taxon>Cytophagia</taxon>
        <taxon>Cytophagales</taxon>
        <taxon>Rhodocytophagaceae</taxon>
        <taxon>Rhodocytophaga</taxon>
    </lineage>
</organism>
<dbReference type="InterPro" id="IPR011330">
    <property type="entry name" value="Glyco_hydro/deAcase_b/a-brl"/>
</dbReference>
<accession>A0A6C0GC92</accession>
<evidence type="ECO:0000313" key="8">
    <source>
        <dbReference type="Proteomes" id="UP000480178"/>
    </source>
</evidence>
<dbReference type="GO" id="GO:0016787">
    <property type="term" value="F:hydrolase activity"/>
    <property type="evidence" value="ECO:0007669"/>
    <property type="project" value="UniProtKB-KW"/>
</dbReference>